<gene>
    <name evidence="1" type="ORF">LCGC14_2178330</name>
</gene>
<name>A0A0F9EA74_9ZZZZ</name>
<proteinExistence type="predicted"/>
<protein>
    <submittedName>
        <fullName evidence="1">Uncharacterized protein</fullName>
    </submittedName>
</protein>
<sequence>FKAIAESDEAITNNMSNFIADLLTTPGESGAARVAAVIAKKEHEAFFRLVMGAAAVGAETVGTELQRTRQPAESLLKSIEELRARRDATRTRG</sequence>
<dbReference type="AlphaFoldDB" id="A0A0F9EA74"/>
<organism evidence="1">
    <name type="scientific">marine sediment metagenome</name>
    <dbReference type="NCBI Taxonomy" id="412755"/>
    <lineage>
        <taxon>unclassified sequences</taxon>
        <taxon>metagenomes</taxon>
        <taxon>ecological metagenomes</taxon>
    </lineage>
</organism>
<reference evidence="1" key="1">
    <citation type="journal article" date="2015" name="Nature">
        <title>Complex archaea that bridge the gap between prokaryotes and eukaryotes.</title>
        <authorList>
            <person name="Spang A."/>
            <person name="Saw J.H."/>
            <person name="Jorgensen S.L."/>
            <person name="Zaremba-Niedzwiedzka K."/>
            <person name="Martijn J."/>
            <person name="Lind A.E."/>
            <person name="van Eijk R."/>
            <person name="Schleper C."/>
            <person name="Guy L."/>
            <person name="Ettema T.J."/>
        </authorList>
    </citation>
    <scope>NUCLEOTIDE SEQUENCE</scope>
</reference>
<feature type="non-terminal residue" evidence="1">
    <location>
        <position position="1"/>
    </location>
</feature>
<evidence type="ECO:0000313" key="1">
    <source>
        <dbReference type="EMBL" id="KKL63116.1"/>
    </source>
</evidence>
<dbReference type="EMBL" id="LAZR01028275">
    <property type="protein sequence ID" value="KKL63116.1"/>
    <property type="molecule type" value="Genomic_DNA"/>
</dbReference>
<comment type="caution">
    <text evidence="1">The sequence shown here is derived from an EMBL/GenBank/DDBJ whole genome shotgun (WGS) entry which is preliminary data.</text>
</comment>
<accession>A0A0F9EA74</accession>